<dbReference type="InterPro" id="IPR036873">
    <property type="entry name" value="Rhodanese-like_dom_sf"/>
</dbReference>
<dbReference type="Gene3D" id="3.40.250.10">
    <property type="entry name" value="Rhodanese-like domain"/>
    <property type="match status" value="2"/>
</dbReference>
<sequence>MKKSTVAIGVVAAVLAAGYVGYTSMFGAEAVQVSAEVLDQKFAEYANPEAFVSAQEVKQMMDRDLDVVVIGALNPMKPDAPIEGSFSMWRPDYSAAKEAYEFDGMRNSVEEMESLLSSYGATPETTIVVYAANSHHDAARLFWQIKNLGHEDVRYLDGGLNAWIGEGFPTGNANPTVTASQYKAPAPQSEESALATLDMVLAAQNTADWVILDTRGTAEFDGSTTVSGAFGPGTIPGSVHINWTKALNDDTTLKSAEELQALYGDVIKGKKVIAYCQSGVRSAHTMMVLEEVLGAQDVYNYDGSWIEYSYAHYEQNRADIPVQSGAKKS</sequence>
<evidence type="ECO:0000313" key="4">
    <source>
        <dbReference type="EMBL" id="CZF79781.1"/>
    </source>
</evidence>
<dbReference type="CDD" id="cd01449">
    <property type="entry name" value="TST_Repeat_2"/>
    <property type="match status" value="1"/>
</dbReference>
<dbReference type="InterPro" id="IPR001307">
    <property type="entry name" value="Thiosulphate_STrfase_CS"/>
</dbReference>
<keyword evidence="5" id="KW-1185">Reference proteome</keyword>
<dbReference type="PROSITE" id="PS50206">
    <property type="entry name" value="RHODANESE_3"/>
    <property type="match status" value="2"/>
</dbReference>
<proteinExistence type="predicted"/>
<keyword evidence="2 4" id="KW-0808">Transferase</keyword>
<dbReference type="AlphaFoldDB" id="A0A128F0I0"/>
<dbReference type="PANTHER" id="PTHR43855:SF1">
    <property type="entry name" value="THIOSULFATE SULFURTRANSFERASE"/>
    <property type="match status" value="1"/>
</dbReference>
<dbReference type="Proteomes" id="UP000071641">
    <property type="component" value="Unassembled WGS sequence"/>
</dbReference>
<dbReference type="STRING" id="1796497.GCE9029_01648"/>
<dbReference type="RefSeq" id="WP_062662463.1">
    <property type="nucleotide sequence ID" value="NZ_FIZX01000001.1"/>
</dbReference>
<protein>
    <recommendedName>
        <fullName evidence="2">Sulfurtransferase</fullName>
    </recommendedName>
</protein>
<evidence type="ECO:0000256" key="1">
    <source>
        <dbReference type="ARBA" id="ARBA00022737"/>
    </source>
</evidence>
<dbReference type="InterPro" id="IPR001763">
    <property type="entry name" value="Rhodanese-like_dom"/>
</dbReference>
<dbReference type="GO" id="GO:0004792">
    <property type="term" value="F:thiosulfate-cyanide sulfurtransferase activity"/>
    <property type="evidence" value="ECO:0007669"/>
    <property type="project" value="InterPro"/>
</dbReference>
<keyword evidence="1" id="KW-0677">Repeat</keyword>
<dbReference type="SUPFAM" id="SSF52821">
    <property type="entry name" value="Rhodanese/Cell cycle control phosphatase"/>
    <property type="match status" value="2"/>
</dbReference>
<gene>
    <name evidence="4" type="primary">cysA1</name>
    <name evidence="4" type="ORF">GCE9029_01648</name>
</gene>
<organism evidence="4 5">
    <name type="scientific">Grimontia celer</name>
    <dbReference type="NCBI Taxonomy" id="1796497"/>
    <lineage>
        <taxon>Bacteria</taxon>
        <taxon>Pseudomonadati</taxon>
        <taxon>Pseudomonadota</taxon>
        <taxon>Gammaproteobacteria</taxon>
        <taxon>Vibrionales</taxon>
        <taxon>Vibrionaceae</taxon>
        <taxon>Grimontia</taxon>
    </lineage>
</organism>
<dbReference type="PANTHER" id="PTHR43855">
    <property type="entry name" value="THIOSULFATE SULFURTRANSFERASE"/>
    <property type="match status" value="1"/>
</dbReference>
<reference evidence="5" key="1">
    <citation type="submission" date="2016-02" db="EMBL/GenBank/DDBJ databases">
        <authorList>
            <person name="Rodrigo-Torres Lidia"/>
            <person name="Arahal R.David."/>
        </authorList>
    </citation>
    <scope>NUCLEOTIDE SEQUENCE [LARGE SCALE GENOMIC DNA]</scope>
    <source>
        <strain evidence="5">CECT 9029</strain>
    </source>
</reference>
<evidence type="ECO:0000259" key="3">
    <source>
        <dbReference type="PROSITE" id="PS50206"/>
    </source>
</evidence>
<dbReference type="SMART" id="SM00450">
    <property type="entry name" value="RHOD"/>
    <property type="match status" value="2"/>
</dbReference>
<dbReference type="EMBL" id="FIZX01000001">
    <property type="protein sequence ID" value="CZF79781.1"/>
    <property type="molecule type" value="Genomic_DNA"/>
</dbReference>
<dbReference type="InterPro" id="IPR051126">
    <property type="entry name" value="Thiosulfate_sulfurtransferase"/>
</dbReference>
<evidence type="ECO:0000256" key="2">
    <source>
        <dbReference type="RuleBase" id="RU000507"/>
    </source>
</evidence>
<name>A0A128F0I0_9GAMM</name>
<dbReference type="OrthoDB" id="9781034at2"/>
<evidence type="ECO:0000313" key="5">
    <source>
        <dbReference type="Proteomes" id="UP000071641"/>
    </source>
</evidence>
<feature type="domain" description="Rhodanese" evidence="3">
    <location>
        <begin position="108"/>
        <end position="172"/>
    </location>
</feature>
<dbReference type="CDD" id="cd01448">
    <property type="entry name" value="TST_Repeat_1"/>
    <property type="match status" value="1"/>
</dbReference>
<accession>A0A128F0I0</accession>
<feature type="domain" description="Rhodanese" evidence="3">
    <location>
        <begin position="205"/>
        <end position="317"/>
    </location>
</feature>
<dbReference type="PROSITE" id="PS00683">
    <property type="entry name" value="RHODANESE_2"/>
    <property type="match status" value="1"/>
</dbReference>
<dbReference type="Pfam" id="PF00581">
    <property type="entry name" value="Rhodanese"/>
    <property type="match status" value="2"/>
</dbReference>